<dbReference type="PANTHER" id="PTHR17490">
    <property type="entry name" value="SUA5"/>
    <property type="match status" value="1"/>
</dbReference>
<evidence type="ECO:0000256" key="2">
    <source>
        <dbReference type="ARBA" id="ARBA00004202"/>
    </source>
</evidence>
<dbReference type="GO" id="GO:0061710">
    <property type="term" value="F:L-threonylcarbamoyladenylate synthase"/>
    <property type="evidence" value="ECO:0007669"/>
    <property type="project" value="UniProtKB-EC"/>
</dbReference>
<dbReference type="GO" id="GO:0005886">
    <property type="term" value="C:plasma membrane"/>
    <property type="evidence" value="ECO:0007669"/>
    <property type="project" value="UniProtKB-SubCell"/>
</dbReference>
<keyword evidence="7" id="KW-1003">Cell membrane</keyword>
<dbReference type="PANTHER" id="PTHR17490:SF10">
    <property type="entry name" value="THREONYLCARBAMOYL-AMP SYNTHASE"/>
    <property type="match status" value="1"/>
</dbReference>
<evidence type="ECO:0000256" key="10">
    <source>
        <dbReference type="ARBA" id="ARBA00022946"/>
    </source>
</evidence>
<keyword evidence="11" id="KW-0496">Mitochondrion</keyword>
<evidence type="ECO:0000256" key="9">
    <source>
        <dbReference type="ARBA" id="ARBA00022679"/>
    </source>
</evidence>
<evidence type="ECO:0000256" key="11">
    <source>
        <dbReference type="ARBA" id="ARBA00023128"/>
    </source>
</evidence>
<keyword evidence="8" id="KW-0963">Cytoplasm</keyword>
<evidence type="ECO:0000256" key="13">
    <source>
        <dbReference type="ARBA" id="ARBA00048366"/>
    </source>
</evidence>
<dbReference type="EC" id="2.7.7.87" evidence="5"/>
<dbReference type="STRING" id="568069.A0A1J1I108"/>
<reference evidence="17 18" key="1">
    <citation type="submission" date="2015-04" db="EMBL/GenBank/DDBJ databases">
        <authorList>
            <person name="Syromyatnikov M.Y."/>
            <person name="Popov V.N."/>
        </authorList>
    </citation>
    <scope>NUCLEOTIDE SEQUENCE [LARGE SCALE GENOMIC DNA]</scope>
</reference>
<keyword evidence="12" id="KW-0472">Membrane</keyword>
<dbReference type="GO" id="GO:0000049">
    <property type="term" value="F:tRNA binding"/>
    <property type="evidence" value="ECO:0007669"/>
    <property type="project" value="TreeGrafter"/>
</dbReference>
<evidence type="ECO:0000256" key="3">
    <source>
        <dbReference type="ARBA" id="ARBA00004496"/>
    </source>
</evidence>
<accession>A0A1J1I108</accession>
<dbReference type="Gene3D" id="3.90.870.10">
    <property type="entry name" value="DHBP synthase"/>
    <property type="match status" value="1"/>
</dbReference>
<keyword evidence="18" id="KW-1185">Reference proteome</keyword>
<evidence type="ECO:0000256" key="8">
    <source>
        <dbReference type="ARBA" id="ARBA00022490"/>
    </source>
</evidence>
<dbReference type="AlphaFoldDB" id="A0A1J1I108"/>
<dbReference type="PROSITE" id="PS51163">
    <property type="entry name" value="YRDC"/>
    <property type="match status" value="1"/>
</dbReference>
<dbReference type="NCBIfam" id="TIGR00057">
    <property type="entry name" value="L-threonylcarbamoyladenylate synthase"/>
    <property type="match status" value="1"/>
</dbReference>
<dbReference type="InterPro" id="IPR050156">
    <property type="entry name" value="TC-AMP_synthase_SUA5"/>
</dbReference>
<comment type="subcellular location">
    <subcellularLocation>
        <location evidence="2">Cell membrane</location>
        <topology evidence="2">Peripheral membrane protein</topology>
    </subcellularLocation>
    <subcellularLocation>
        <location evidence="3">Cytoplasm</location>
    </subcellularLocation>
    <subcellularLocation>
        <location evidence="1">Mitochondrion</location>
    </subcellularLocation>
</comment>
<comment type="subunit">
    <text evidence="15">Interacts with RSC1A1.</text>
</comment>
<evidence type="ECO:0000256" key="5">
    <source>
        <dbReference type="ARBA" id="ARBA00012584"/>
    </source>
</evidence>
<keyword evidence="9" id="KW-0808">Transferase</keyword>
<protein>
    <recommendedName>
        <fullName evidence="6">Threonylcarbamoyl-AMP synthase</fullName>
        <ecNumber evidence="5">2.7.7.87</ecNumber>
    </recommendedName>
</protein>
<keyword evidence="10" id="KW-0809">Transit peptide</keyword>
<gene>
    <name evidence="17" type="ORF">CLUMA_CG007555</name>
</gene>
<evidence type="ECO:0000256" key="15">
    <source>
        <dbReference type="ARBA" id="ARBA00063146"/>
    </source>
</evidence>
<evidence type="ECO:0000256" key="7">
    <source>
        <dbReference type="ARBA" id="ARBA00022475"/>
    </source>
</evidence>
<evidence type="ECO:0000313" key="17">
    <source>
        <dbReference type="EMBL" id="CRK94031.1"/>
    </source>
</evidence>
<name>A0A1J1I108_9DIPT</name>
<dbReference type="FunFam" id="3.90.870.10:FF:000007">
    <property type="entry name" value="YrdC N6-threonylcarbamoyltransferase domain containing"/>
    <property type="match status" value="1"/>
</dbReference>
<evidence type="ECO:0000256" key="4">
    <source>
        <dbReference type="ARBA" id="ARBA00007663"/>
    </source>
</evidence>
<dbReference type="GO" id="GO:0005739">
    <property type="term" value="C:mitochondrion"/>
    <property type="evidence" value="ECO:0007669"/>
    <property type="project" value="UniProtKB-SubCell"/>
</dbReference>
<dbReference type="GO" id="GO:0003725">
    <property type="term" value="F:double-stranded RNA binding"/>
    <property type="evidence" value="ECO:0007669"/>
    <property type="project" value="InterPro"/>
</dbReference>
<dbReference type="InterPro" id="IPR017945">
    <property type="entry name" value="DHBP_synth_RibB-like_a/b_dom"/>
</dbReference>
<evidence type="ECO:0000256" key="12">
    <source>
        <dbReference type="ARBA" id="ARBA00023136"/>
    </source>
</evidence>
<organism evidence="17 18">
    <name type="scientific">Clunio marinus</name>
    <dbReference type="NCBI Taxonomy" id="568069"/>
    <lineage>
        <taxon>Eukaryota</taxon>
        <taxon>Metazoa</taxon>
        <taxon>Ecdysozoa</taxon>
        <taxon>Arthropoda</taxon>
        <taxon>Hexapoda</taxon>
        <taxon>Insecta</taxon>
        <taxon>Pterygota</taxon>
        <taxon>Neoptera</taxon>
        <taxon>Endopterygota</taxon>
        <taxon>Diptera</taxon>
        <taxon>Nematocera</taxon>
        <taxon>Chironomoidea</taxon>
        <taxon>Chironomidae</taxon>
        <taxon>Clunio</taxon>
    </lineage>
</organism>
<comment type="similarity">
    <text evidence="4">Belongs to the SUA5 family.</text>
</comment>
<dbReference type="Pfam" id="PF01300">
    <property type="entry name" value="Sua5_yciO_yrdC"/>
    <property type="match status" value="1"/>
</dbReference>
<dbReference type="GO" id="GO:0006450">
    <property type="term" value="P:regulation of translational fidelity"/>
    <property type="evidence" value="ECO:0007669"/>
    <property type="project" value="TreeGrafter"/>
</dbReference>
<comment type="catalytic activity">
    <reaction evidence="13">
        <text>L-threonine + hydrogencarbonate + ATP = L-threonylcarbamoyladenylate + diphosphate + H2O</text>
        <dbReference type="Rhea" id="RHEA:36407"/>
        <dbReference type="ChEBI" id="CHEBI:15377"/>
        <dbReference type="ChEBI" id="CHEBI:17544"/>
        <dbReference type="ChEBI" id="CHEBI:30616"/>
        <dbReference type="ChEBI" id="CHEBI:33019"/>
        <dbReference type="ChEBI" id="CHEBI:57926"/>
        <dbReference type="ChEBI" id="CHEBI:73682"/>
        <dbReference type="EC" id="2.7.7.87"/>
    </reaction>
</comment>
<feature type="domain" description="YrdC-like" evidence="16">
    <location>
        <begin position="29"/>
        <end position="219"/>
    </location>
</feature>
<dbReference type="InterPro" id="IPR006070">
    <property type="entry name" value="Sua5-like_dom"/>
</dbReference>
<comment type="function">
    <text evidence="14">Cytoplasmic and mitochondrial threonylcarbamoyl-AMP synthase required for the formation of a threonylcarbamoyl group on adenosine at position 37 (t(6)A37) in tRNAs that read codons beginning with adenine. Catalyzes the conversion of L-threonine, HCO(3)(-)/CO(2) and ATP to give threonylcarbamoyl-AMP (TC-AMP) as the acyladenylate intermediate, with the release of diphosphate. Participates in t(6)A37 formation in cytoplasmic and mitochondrial tRNAs. May regulate the activity of some transporters.</text>
</comment>
<evidence type="ECO:0000313" key="18">
    <source>
        <dbReference type="Proteomes" id="UP000183832"/>
    </source>
</evidence>
<evidence type="ECO:0000256" key="1">
    <source>
        <dbReference type="ARBA" id="ARBA00004173"/>
    </source>
</evidence>
<evidence type="ECO:0000256" key="6">
    <source>
        <dbReference type="ARBA" id="ARBA00015492"/>
    </source>
</evidence>
<dbReference type="Proteomes" id="UP000183832">
    <property type="component" value="Unassembled WGS sequence"/>
</dbReference>
<dbReference type="OrthoDB" id="3648309at2759"/>
<evidence type="ECO:0000259" key="16">
    <source>
        <dbReference type="PROSITE" id="PS51163"/>
    </source>
</evidence>
<dbReference type="SUPFAM" id="SSF55821">
    <property type="entry name" value="YrdC/RibB"/>
    <property type="match status" value="1"/>
</dbReference>
<evidence type="ECO:0000256" key="14">
    <source>
        <dbReference type="ARBA" id="ARBA00058524"/>
    </source>
</evidence>
<dbReference type="EMBL" id="CVRI01000038">
    <property type="protein sequence ID" value="CRK94031.1"/>
    <property type="molecule type" value="Genomic_DNA"/>
</dbReference>
<proteinExistence type="inferred from homology"/>
<sequence length="235" mass="26136">MNFNCRIQRIIRRKMYHQSLSKVVPTKNPEAVQLASNLLKSGEVIAVPTDTIYGLTCSANDPEAIKKLYKIKGRNEEKPVAICVSDFSDLRHWGCADHLSNQLIAQLLPGPVTIVLDKSEHLNNPFINPGVSKIGIRIPDFAFIRNVCRAFNQPMALTSANLSSERSALNISEFSHLWGKLGCVFDGGCLSEAESHRLGSTVIDLSETNRCKVIREGINFKATIELLKKFDIITE</sequence>